<protein>
    <recommendedName>
        <fullName evidence="4">DUF885 domain-containing protein</fullName>
    </recommendedName>
</protein>
<dbReference type="STRING" id="1913578.LPB140_06370"/>
<name>A0A1L3JBG0_9SPHN</name>
<organism evidence="2 3">
    <name type="scientific">Sphingorhabdus lutea</name>
    <dbReference type="NCBI Taxonomy" id="1913578"/>
    <lineage>
        <taxon>Bacteria</taxon>
        <taxon>Pseudomonadati</taxon>
        <taxon>Pseudomonadota</taxon>
        <taxon>Alphaproteobacteria</taxon>
        <taxon>Sphingomonadales</taxon>
        <taxon>Sphingomonadaceae</taxon>
        <taxon>Sphingorhabdus</taxon>
    </lineage>
</organism>
<dbReference type="Pfam" id="PF05960">
    <property type="entry name" value="DUF885"/>
    <property type="match status" value="1"/>
</dbReference>
<feature type="signal peptide" evidence="1">
    <location>
        <begin position="1"/>
        <end position="24"/>
    </location>
</feature>
<dbReference type="EMBL" id="CP018154">
    <property type="protein sequence ID" value="APG62472.1"/>
    <property type="molecule type" value="Genomic_DNA"/>
</dbReference>
<sequence>MRAYIYILSTACLAVSNVNMPAKAIDGHQENEISDVTALTNEYWAFVLKEAPTFASSLGVDDYANEVGEYSREADRRRAAKAEEFLNRLNKIDMASLTSNEKVDYGILKRTLLETIEGDKFPQSYINFTNRSGWHQNFASMSDNLPFRNAADYQSYNNRMKQFSRVNDQSIEVANEAIKLGVTLPCAAMEGYENSISGLIVGDGTKSRFYGPYSKPMPIGMDREEFEGYALQMAVAYSKIIRPALEKQLNWYLTSYKPACSVKPGISAQPQGAAYYDYRVKLMTTTNKSADEIHNIGLSEVARIRAEMVEVAKEAGFNSREAFIEHLRTDPKYYAKTPEELMEYVARVTKEIDGKMPSLFGRLPRLPYGIKEIPAEIAEGTTTAYYNPGSPEIGIAGFYYVNTSKLDQRPLWEVPALSVHEGVPGHHHQIALQQELELSDFRKNGAFFTSFVEGWGLYSERLGIEMGLYDTPAKNMGRLSYEMWRACRLVVDTGIHSKGWSKEQAIDYMKDNTALSEANIEAEVNRYISWPGQALAYKIGELKIRELREKASKQLGNKFDLRTFHDVVLGQGAVPLDVLEQQVNDWIETELKG</sequence>
<feature type="chain" id="PRO_5012453614" description="DUF885 domain-containing protein" evidence="1">
    <location>
        <begin position="25"/>
        <end position="593"/>
    </location>
</feature>
<evidence type="ECO:0000256" key="1">
    <source>
        <dbReference type="SAM" id="SignalP"/>
    </source>
</evidence>
<dbReference type="OrthoDB" id="9763405at2"/>
<evidence type="ECO:0008006" key="4">
    <source>
        <dbReference type="Google" id="ProtNLM"/>
    </source>
</evidence>
<reference evidence="2 3" key="1">
    <citation type="submission" date="2016-11" db="EMBL/GenBank/DDBJ databases">
        <title>Sphingorhabdus sp. LPB0140, isolated from marine environment.</title>
        <authorList>
            <person name="Kim E."/>
            <person name="Yi H."/>
        </authorList>
    </citation>
    <scope>NUCLEOTIDE SEQUENCE [LARGE SCALE GENOMIC DNA]</scope>
    <source>
        <strain evidence="2 3">LPB0140</strain>
    </source>
</reference>
<dbReference type="InterPro" id="IPR010281">
    <property type="entry name" value="DUF885"/>
</dbReference>
<keyword evidence="3" id="KW-1185">Reference proteome</keyword>
<dbReference type="PANTHER" id="PTHR33361:SF2">
    <property type="entry name" value="DUF885 DOMAIN-CONTAINING PROTEIN"/>
    <property type="match status" value="1"/>
</dbReference>
<dbReference type="RefSeq" id="WP_072559126.1">
    <property type="nucleotide sequence ID" value="NZ_CP018154.1"/>
</dbReference>
<proteinExistence type="predicted"/>
<accession>A0A1L3JBG0</accession>
<dbReference type="AlphaFoldDB" id="A0A1L3JBG0"/>
<dbReference type="Proteomes" id="UP000242561">
    <property type="component" value="Chromosome"/>
</dbReference>
<dbReference type="KEGG" id="sphl:LPB140_06370"/>
<gene>
    <name evidence="2" type="ORF">LPB140_06370</name>
</gene>
<evidence type="ECO:0000313" key="3">
    <source>
        <dbReference type="Proteomes" id="UP000242561"/>
    </source>
</evidence>
<evidence type="ECO:0000313" key="2">
    <source>
        <dbReference type="EMBL" id="APG62472.1"/>
    </source>
</evidence>
<keyword evidence="1" id="KW-0732">Signal</keyword>
<dbReference type="PANTHER" id="PTHR33361">
    <property type="entry name" value="GLR0591 PROTEIN"/>
    <property type="match status" value="1"/>
</dbReference>